<dbReference type="EMBL" id="WVUK01000053">
    <property type="protein sequence ID" value="KAF7494360.1"/>
    <property type="molecule type" value="Genomic_DNA"/>
</dbReference>
<dbReference type="Proteomes" id="UP000070412">
    <property type="component" value="Unassembled WGS sequence"/>
</dbReference>
<accession>A0A834RDZ5</accession>
<organism evidence="2">
    <name type="scientific">Sarcoptes scabiei</name>
    <name type="common">Itch mite</name>
    <name type="synonym">Acarus scabiei</name>
    <dbReference type="NCBI Taxonomy" id="52283"/>
    <lineage>
        <taxon>Eukaryota</taxon>
        <taxon>Metazoa</taxon>
        <taxon>Ecdysozoa</taxon>
        <taxon>Arthropoda</taxon>
        <taxon>Chelicerata</taxon>
        <taxon>Arachnida</taxon>
        <taxon>Acari</taxon>
        <taxon>Acariformes</taxon>
        <taxon>Sarcoptiformes</taxon>
        <taxon>Astigmata</taxon>
        <taxon>Psoroptidia</taxon>
        <taxon>Sarcoptoidea</taxon>
        <taxon>Sarcoptidae</taxon>
        <taxon>Sarcoptinae</taxon>
        <taxon>Sarcoptes</taxon>
    </lineage>
</organism>
<reference evidence="4" key="1">
    <citation type="journal article" date="2020" name="PLoS Negl. Trop. Dis.">
        <title>High-quality nuclear genome for Sarcoptes scabiei-A critical resource for a neglected parasite.</title>
        <authorList>
            <person name="Korhonen P.K."/>
            <person name="Gasser R.B."/>
            <person name="Ma G."/>
            <person name="Wang T."/>
            <person name="Stroehlein A.J."/>
            <person name="Young N.D."/>
            <person name="Ang C.S."/>
            <person name="Fernando D.D."/>
            <person name="Lu H.C."/>
            <person name="Taylor S."/>
            <person name="Reynolds S.L."/>
            <person name="Mofiz E."/>
            <person name="Najaraj S.H."/>
            <person name="Gowda H."/>
            <person name="Madugundu A."/>
            <person name="Renuse S."/>
            <person name="Holt D."/>
            <person name="Pandey A."/>
            <person name="Papenfuss A.T."/>
            <person name="Fischer K."/>
        </authorList>
    </citation>
    <scope>NUCLEOTIDE SEQUENCE [LARGE SCALE GENOMIC DNA]</scope>
</reference>
<protein>
    <submittedName>
        <fullName evidence="2 3">Uncharacterized protein</fullName>
    </submittedName>
</protein>
<gene>
    <name evidence="2" type="ORF">SSS_3833</name>
</gene>
<keyword evidence="4" id="KW-1185">Reference proteome</keyword>
<dbReference type="EnsemblMetazoa" id="SSS_3833s_mrna">
    <property type="protein sequence ID" value="KAF7494360.1"/>
    <property type="gene ID" value="SSS_3833"/>
</dbReference>
<evidence type="ECO:0000313" key="2">
    <source>
        <dbReference type="EMBL" id="KAF7494360.1"/>
    </source>
</evidence>
<evidence type="ECO:0000313" key="4">
    <source>
        <dbReference type="Proteomes" id="UP000070412"/>
    </source>
</evidence>
<sequence>MIPSSNDAIHKSPVTSSQIISSVDKYVPNNLSDFNQDNNVLTEMGRQTNALLSIANKSPMKSQFDNFIFDPVNLNNSLNSRSLIMMNEMPANCTSSTSPSTSSLLHLQSSSINVNNNTIMNYNDRSQSSKISNVHFNVLPKSESDACEVYRYNSDQIISTKPLSQTSPCCSNSFNASFSKSNPTWYCGRSSSNQCFENYTLDYDRIPIPSSSSASFSFSTNPPIYSNPLPQHSNWNAYRDYRSKNHCSIGCQQATFATTMQQQSNHPYHRSPMRTPMSSSILMSNDFRPPLISNHSQLRNCLSRHPHIYNSSQLSHYQMHTSANYFVPNHYQSYPTYQQSYMYNNQTMNQMNPPWFIREQSNYPVFQSSSSNSVSRPSKISNLKCYPQCPLNQEYVRRHSCCPASSMFSQHNSHHINFTTGIYPSKRIRQLNSVNQSLNLQPYQSELDPTVNMIPFSAQKNHDDFKKVYLEAKSPIFVRDKLRTTSQEKMEPVKMKPKDILVEAMEEIKFEEMDFSEVSPNNLDEEDYSSMIFTDLNNNNNNNDNTQNAIQDRDFFVQNPIDIESHRHLFENAIDYKADTEIGDNNQSLSNDDLDRLFSNTNSTENSIFNDDFNGDLENLEFLQDFGKSTVIDSSHLIQADIKSLKNIDHHHINDSNTMSDTNGSKNIDMMSLSKREIQIFKQIIEEIIDRIERNSNEISTKTISNSLFYQNSNLSGPNCHKNDNRPMLDQSQTKFKRIRSKLLCEQDKTDDDKKCPASNQMPLSSRYSKRPKLDNSPSFNLSENSHDLHLPSFSSCSDNLNFYFTDFNAVNDENEAHLVAEKIFNENNNRKRNSISISSSFSSSISSLSSSSSSTLSPSMNWHISPSPPLSSSTSPSLNQSKRDYSIDFYNVYRQYPAH</sequence>
<evidence type="ECO:0000313" key="3">
    <source>
        <dbReference type="EnsemblMetazoa" id="KAF7494360.1"/>
    </source>
</evidence>
<name>A0A834RDZ5_SARSC</name>
<evidence type="ECO:0000256" key="1">
    <source>
        <dbReference type="SAM" id="MobiDB-lite"/>
    </source>
</evidence>
<proteinExistence type="predicted"/>
<feature type="region of interest" description="Disordered" evidence="1">
    <location>
        <begin position="748"/>
        <end position="781"/>
    </location>
</feature>
<reference evidence="3" key="3">
    <citation type="submission" date="2022-06" db="UniProtKB">
        <authorList>
            <consortium name="EnsemblMetazoa"/>
        </authorList>
    </citation>
    <scope>IDENTIFICATION</scope>
</reference>
<dbReference type="AlphaFoldDB" id="A0A834RDZ5"/>
<feature type="compositionally biased region" description="Polar residues" evidence="1">
    <location>
        <begin position="758"/>
        <end position="767"/>
    </location>
</feature>
<reference evidence="2" key="2">
    <citation type="submission" date="2020-01" db="EMBL/GenBank/DDBJ databases">
        <authorList>
            <person name="Korhonen P.K.K."/>
            <person name="Guangxu M.G."/>
            <person name="Wang T.W."/>
            <person name="Stroehlein A.J.S."/>
            <person name="Young N.D."/>
            <person name="Ang C.-S.A."/>
            <person name="Fernando D.W.F."/>
            <person name="Lu H.L."/>
            <person name="Taylor S.T."/>
            <person name="Ehtesham M.E.M."/>
            <person name="Najaraj S.H.N."/>
            <person name="Harsha G.H.G."/>
            <person name="Madugundu A.M."/>
            <person name="Renuse S.R."/>
            <person name="Holt D.H."/>
            <person name="Pandey A.P."/>
            <person name="Papenfuss A.P."/>
            <person name="Gasser R.B.G."/>
            <person name="Fischer K.F."/>
        </authorList>
    </citation>
    <scope>NUCLEOTIDE SEQUENCE</scope>
    <source>
        <strain evidence="2">SSS_KF_BRIS2020</strain>
    </source>
</reference>